<dbReference type="PANTHER" id="PTHR30489">
    <property type="entry name" value="LIPOPROTEIN-RELEASING SYSTEM TRANSMEMBRANE PROTEIN LOLE"/>
    <property type="match status" value="1"/>
</dbReference>
<evidence type="ECO:0000256" key="1">
    <source>
        <dbReference type="ARBA" id="ARBA00004651"/>
    </source>
</evidence>
<feature type="domain" description="MacB-like periplasmic core" evidence="9">
    <location>
        <begin position="18"/>
        <end position="236"/>
    </location>
</feature>
<evidence type="ECO:0000256" key="4">
    <source>
        <dbReference type="ARBA" id="ARBA00022692"/>
    </source>
</evidence>
<dbReference type="InterPro" id="IPR051447">
    <property type="entry name" value="Lipoprotein-release_system"/>
</dbReference>
<keyword evidence="6 7" id="KW-0472">Membrane</keyword>
<evidence type="ECO:0000259" key="9">
    <source>
        <dbReference type="Pfam" id="PF12704"/>
    </source>
</evidence>
<evidence type="ECO:0000259" key="8">
    <source>
        <dbReference type="Pfam" id="PF02687"/>
    </source>
</evidence>
<feature type="transmembrane region" description="Helical" evidence="7">
    <location>
        <begin position="264"/>
        <end position="289"/>
    </location>
</feature>
<dbReference type="PANTHER" id="PTHR30489:SF0">
    <property type="entry name" value="LIPOPROTEIN-RELEASING SYSTEM TRANSMEMBRANE PROTEIN LOLE"/>
    <property type="match status" value="1"/>
</dbReference>
<evidence type="ECO:0000313" key="12">
    <source>
        <dbReference type="Proteomes" id="UP000318528"/>
    </source>
</evidence>
<feature type="domain" description="ABC3 transporter permease C-terminal" evidence="8">
    <location>
        <begin position="266"/>
        <end position="397"/>
    </location>
</feature>
<name>A0A553BDY4_9FLAO</name>
<evidence type="ECO:0000313" key="13">
    <source>
        <dbReference type="Proteomes" id="UP000318669"/>
    </source>
</evidence>
<comment type="similarity">
    <text evidence="2">Belongs to the ABC-4 integral membrane protein family. LolC/E subfamily.</text>
</comment>
<keyword evidence="5 7" id="KW-1133">Transmembrane helix</keyword>
<reference evidence="12 13" key="1">
    <citation type="submission" date="2019-07" db="EMBL/GenBank/DDBJ databases">
        <title>Novel species of Flavobacterium.</title>
        <authorList>
            <person name="Liu Q."/>
            <person name="Xin Y.-H."/>
        </authorList>
    </citation>
    <scope>NUCLEOTIDE SEQUENCE [LARGE SCALE GENOMIC DNA]</scope>
    <source>
        <strain evidence="10 12">GSP39</strain>
        <strain evidence="11 13">GSR22</strain>
    </source>
</reference>
<evidence type="ECO:0000256" key="6">
    <source>
        <dbReference type="ARBA" id="ARBA00023136"/>
    </source>
</evidence>
<evidence type="ECO:0000256" key="5">
    <source>
        <dbReference type="ARBA" id="ARBA00022989"/>
    </source>
</evidence>
<dbReference type="Pfam" id="PF02687">
    <property type="entry name" value="FtsX"/>
    <property type="match status" value="1"/>
</dbReference>
<evidence type="ECO:0000313" key="10">
    <source>
        <dbReference type="EMBL" id="TRX03495.1"/>
    </source>
</evidence>
<dbReference type="EMBL" id="VJZL01000033">
    <property type="protein sequence ID" value="TRX06458.1"/>
    <property type="molecule type" value="Genomic_DNA"/>
</dbReference>
<sequence>MLTKIASRNIWRSKKRSLTIITAVSIGLWAGIFMMAFYNGMIEQRVNTAITSELSHIQLHHPEFRKEYEIKYYLPKGRKTLEIIDKDSKIKAASGRIIIKGMIASASGSSGITINGVMPAEEQKLTNLKGKIIKGNYFNPQKTNEIILSEKLRKKLKLNLNKKTILTFQDKEGNLASAAFRITALYKTTNTPYDDSNVFVKITDIDSLAGIPNAINEIAVLLQSNKLLDESQTHLKQKFPGTEIKNWREIAPELGLTVSVGDQMVFIFMGIILLALAFGIVNTMMMAVLERTREIGMLLALGMNKFKIFMMILLETFFLILAGCPFGIMLAFASIGITQKTGIDFSRFSDVYSSFGYSSIIYPNLTSRQFVIIMLLVLLTALFSALFPARRALQLNPAESLKK</sequence>
<protein>
    <submittedName>
        <fullName evidence="11">ABC transporter permease</fullName>
    </submittedName>
</protein>
<feature type="transmembrane region" description="Helical" evidence="7">
    <location>
        <begin position="20"/>
        <end position="38"/>
    </location>
</feature>
<dbReference type="OrthoDB" id="1451596at2"/>
<dbReference type="Pfam" id="PF12704">
    <property type="entry name" value="MacB_PCD"/>
    <property type="match status" value="1"/>
</dbReference>
<evidence type="ECO:0000256" key="7">
    <source>
        <dbReference type="SAM" id="Phobius"/>
    </source>
</evidence>
<dbReference type="Proteomes" id="UP000318528">
    <property type="component" value="Unassembled WGS sequence"/>
</dbReference>
<dbReference type="RefSeq" id="WP_143388629.1">
    <property type="nucleotide sequence ID" value="NZ_VJZL01000033.1"/>
</dbReference>
<dbReference type="InterPro" id="IPR025857">
    <property type="entry name" value="MacB_PCD"/>
</dbReference>
<gene>
    <name evidence="11" type="ORF">FNW11_14360</name>
    <name evidence="10" type="ORF">FNW12_15270</name>
</gene>
<comment type="subcellular location">
    <subcellularLocation>
        <location evidence="1">Cell membrane</location>
        <topology evidence="1">Multi-pass membrane protein</topology>
    </subcellularLocation>
</comment>
<feature type="transmembrane region" description="Helical" evidence="7">
    <location>
        <begin position="309"/>
        <end position="337"/>
    </location>
</feature>
<dbReference type="Proteomes" id="UP000318669">
    <property type="component" value="Unassembled WGS sequence"/>
</dbReference>
<evidence type="ECO:0000256" key="2">
    <source>
        <dbReference type="ARBA" id="ARBA00005236"/>
    </source>
</evidence>
<keyword evidence="12" id="KW-1185">Reference proteome</keyword>
<keyword evidence="4 7" id="KW-0812">Transmembrane</keyword>
<organism evidence="11 13">
    <name type="scientific">Flavobacterium gawalongense</name>
    <dbReference type="NCBI Taxonomy" id="2594432"/>
    <lineage>
        <taxon>Bacteria</taxon>
        <taxon>Pseudomonadati</taxon>
        <taxon>Bacteroidota</taxon>
        <taxon>Flavobacteriia</taxon>
        <taxon>Flavobacteriales</taxon>
        <taxon>Flavobacteriaceae</taxon>
        <taxon>Flavobacterium</taxon>
    </lineage>
</organism>
<proteinExistence type="inferred from homology"/>
<feature type="transmembrane region" description="Helical" evidence="7">
    <location>
        <begin position="370"/>
        <end position="389"/>
    </location>
</feature>
<evidence type="ECO:0000313" key="11">
    <source>
        <dbReference type="EMBL" id="TRX06458.1"/>
    </source>
</evidence>
<dbReference type="EMBL" id="VJZN01000034">
    <property type="protein sequence ID" value="TRX03495.1"/>
    <property type="molecule type" value="Genomic_DNA"/>
</dbReference>
<dbReference type="GO" id="GO:0044874">
    <property type="term" value="P:lipoprotein localization to outer membrane"/>
    <property type="evidence" value="ECO:0007669"/>
    <property type="project" value="TreeGrafter"/>
</dbReference>
<dbReference type="AlphaFoldDB" id="A0A553BDY4"/>
<accession>A0A553BDY4</accession>
<dbReference type="GO" id="GO:0098797">
    <property type="term" value="C:plasma membrane protein complex"/>
    <property type="evidence" value="ECO:0007669"/>
    <property type="project" value="TreeGrafter"/>
</dbReference>
<comment type="caution">
    <text evidence="11">The sequence shown here is derived from an EMBL/GenBank/DDBJ whole genome shotgun (WGS) entry which is preliminary data.</text>
</comment>
<keyword evidence="3" id="KW-1003">Cell membrane</keyword>
<evidence type="ECO:0000256" key="3">
    <source>
        <dbReference type="ARBA" id="ARBA00022475"/>
    </source>
</evidence>
<dbReference type="InterPro" id="IPR003838">
    <property type="entry name" value="ABC3_permease_C"/>
</dbReference>